<organism evidence="2">
    <name type="scientific">Luffa aegyptiaca</name>
    <name type="common">Sponge gourd</name>
    <name type="synonym">Luffa cylindrica</name>
    <dbReference type="NCBI Taxonomy" id="3670"/>
    <lineage>
        <taxon>Eukaryota</taxon>
        <taxon>Viridiplantae</taxon>
        <taxon>Streptophyta</taxon>
        <taxon>Embryophyta</taxon>
        <taxon>Tracheophyta</taxon>
        <taxon>Spermatophyta</taxon>
        <taxon>Magnoliopsida</taxon>
        <taxon>eudicotyledons</taxon>
        <taxon>Gunneridae</taxon>
        <taxon>Pentapetalae</taxon>
        <taxon>rosids</taxon>
        <taxon>fabids</taxon>
        <taxon>Cucurbitales</taxon>
        <taxon>Cucurbitaceae</taxon>
        <taxon>Sicyoeae</taxon>
        <taxon>Luffa</taxon>
    </lineage>
</organism>
<dbReference type="SUPFAM" id="SSF52540">
    <property type="entry name" value="P-loop containing nucleoside triphosphate hydrolases"/>
    <property type="match status" value="1"/>
</dbReference>
<dbReference type="Gene3D" id="3.40.50.300">
    <property type="entry name" value="P-loop containing nucleotide triphosphate hydrolases"/>
    <property type="match status" value="1"/>
</dbReference>
<feature type="non-terminal residue" evidence="2">
    <location>
        <position position="1"/>
    </location>
</feature>
<feature type="domain" description="NB-ARC" evidence="1">
    <location>
        <begin position="1"/>
        <end position="83"/>
    </location>
</feature>
<dbReference type="InterPro" id="IPR027417">
    <property type="entry name" value="P-loop_NTPase"/>
</dbReference>
<reference evidence="2" key="1">
    <citation type="journal article" date="2013" name="Physiol. Mol. Plant Pathol.">
        <title>Cloning and characterization of NBS-LRR encoding resistance gene candidates from Tomato Leaf Curl New Delhi Virus resistant genotype of Luffa cylindrica Roem.</title>
        <authorList>
            <person name="Saha D."/>
            <person name="Rana R.S."/>
            <person name="Sureja A.K."/>
            <person name="Verma M."/>
            <person name="Arya L."/>
            <person name="Munshi A.D."/>
        </authorList>
    </citation>
    <scope>NUCLEOTIDE SEQUENCE</scope>
</reference>
<protein>
    <submittedName>
        <fullName evidence="2">NBS-LRR resistance protein</fullName>
    </submittedName>
</protein>
<sequence length="84" mass="9382">GGVGKTTIAKVVYDCITSKFEGSCFLRVSGGSSKQSNLVSLQEQLLSRLFLKENVRIWDEDYGAEMIENQLRGRKILLVLDDVD</sequence>
<feature type="non-terminal residue" evidence="2">
    <location>
        <position position="84"/>
    </location>
</feature>
<dbReference type="PANTHER" id="PTHR11017">
    <property type="entry name" value="LEUCINE-RICH REPEAT-CONTAINING PROTEIN"/>
    <property type="match status" value="1"/>
</dbReference>
<evidence type="ECO:0000313" key="2">
    <source>
        <dbReference type="EMBL" id="AFC97115.1"/>
    </source>
</evidence>
<dbReference type="Pfam" id="PF00931">
    <property type="entry name" value="NB-ARC"/>
    <property type="match status" value="1"/>
</dbReference>
<dbReference type="PANTHER" id="PTHR11017:SF559">
    <property type="entry name" value="DISEASE RESISTANCE PROTEIN CHL1"/>
    <property type="match status" value="1"/>
</dbReference>
<dbReference type="GO" id="GO:0006952">
    <property type="term" value="P:defense response"/>
    <property type="evidence" value="ECO:0007669"/>
    <property type="project" value="InterPro"/>
</dbReference>
<evidence type="ECO:0000259" key="1">
    <source>
        <dbReference type="Pfam" id="PF00931"/>
    </source>
</evidence>
<dbReference type="EMBL" id="JQ432526">
    <property type="protein sequence ID" value="AFC97115.1"/>
    <property type="molecule type" value="Genomic_DNA"/>
</dbReference>
<dbReference type="InterPro" id="IPR044974">
    <property type="entry name" value="Disease_R_plants"/>
</dbReference>
<proteinExistence type="predicted"/>
<dbReference type="AlphaFoldDB" id="H9CZK2"/>
<accession>H9CZK2</accession>
<dbReference type="GO" id="GO:0043531">
    <property type="term" value="F:ADP binding"/>
    <property type="evidence" value="ECO:0007669"/>
    <property type="project" value="InterPro"/>
</dbReference>
<name>H9CZK2_LUFAE</name>
<dbReference type="InterPro" id="IPR002182">
    <property type="entry name" value="NB-ARC"/>
</dbReference>